<proteinExistence type="predicted"/>
<dbReference type="InterPro" id="IPR036397">
    <property type="entry name" value="RNaseH_sf"/>
</dbReference>
<dbReference type="FunFam" id="3.30.420.10:FF:000045">
    <property type="entry name" value="3'-5' exonuclease DinG"/>
    <property type="match status" value="1"/>
</dbReference>
<evidence type="ECO:0000256" key="3">
    <source>
        <dbReference type="ARBA" id="ARBA00022839"/>
    </source>
</evidence>
<dbReference type="GO" id="GO:0005829">
    <property type="term" value="C:cytosol"/>
    <property type="evidence" value="ECO:0007669"/>
    <property type="project" value="TreeGrafter"/>
</dbReference>
<keyword evidence="3" id="KW-0269">Exonuclease</keyword>
<accession>A0A6C7E5I9</accession>
<dbReference type="PANTHER" id="PTHR30231">
    <property type="entry name" value="DNA POLYMERASE III SUBUNIT EPSILON"/>
    <property type="match status" value="1"/>
</dbReference>
<dbReference type="AlphaFoldDB" id="A0A6C7E5I9"/>
<evidence type="ECO:0000259" key="4">
    <source>
        <dbReference type="SMART" id="SM00479"/>
    </source>
</evidence>
<dbReference type="InterPro" id="IPR013520">
    <property type="entry name" value="Ribonucl_H"/>
</dbReference>
<dbReference type="Proteomes" id="UP000011863">
    <property type="component" value="Chromosome"/>
</dbReference>
<gene>
    <name evidence="5" type="ORF">YM304_14860</name>
</gene>
<dbReference type="Pfam" id="PF00929">
    <property type="entry name" value="RNase_T"/>
    <property type="match status" value="1"/>
</dbReference>
<evidence type="ECO:0000256" key="2">
    <source>
        <dbReference type="ARBA" id="ARBA00022801"/>
    </source>
</evidence>
<dbReference type="SMART" id="SM00479">
    <property type="entry name" value="EXOIII"/>
    <property type="match status" value="1"/>
</dbReference>
<keyword evidence="2" id="KW-0378">Hydrolase</keyword>
<name>A0A6C7E5I9_ILUCY</name>
<protein>
    <recommendedName>
        <fullName evidence="4">Exonuclease domain-containing protein</fullName>
    </recommendedName>
</protein>
<dbReference type="InterPro" id="IPR012337">
    <property type="entry name" value="RNaseH-like_sf"/>
</dbReference>
<reference evidence="5 6" key="1">
    <citation type="journal article" date="2013" name="Int. J. Syst. Evol. Microbiol.">
        <title>Ilumatobacter nonamiense sp. nov. and Ilumatobacter coccineum sp. nov., isolated from seashore sand.</title>
        <authorList>
            <person name="Matsumoto A."/>
            <person name="Kasai H."/>
            <person name="Matsuo Y."/>
            <person name="Shizuri Y."/>
            <person name="Ichikawa N."/>
            <person name="Fujita N."/>
            <person name="Omura S."/>
            <person name="Takahashi Y."/>
        </authorList>
    </citation>
    <scope>NUCLEOTIDE SEQUENCE [LARGE SCALE GENOMIC DNA]</scope>
    <source>
        <strain evidence="6">NBRC 103263 / KCTC 29153 / YM16-304</strain>
    </source>
</reference>
<sequence>MGLPRFAVVDLETSGLSTRKHRILQLGMVTVEADGRVVDQWSTLVKLRWPLSRVGPTHVHGLRRRDLRGAPPIDHVLDEFSERLGTSIFTAHNARFDAEFIERALERRSRRHECGDALTQRLCTLRMSRRLDPDRELSHRLGDVCTRYGVSLDRPHDALADAMATAEILPHLLRAHDVHDVHDLEPFFDRPRTR</sequence>
<feature type="domain" description="Exonuclease" evidence="4">
    <location>
        <begin position="5"/>
        <end position="178"/>
    </location>
</feature>
<dbReference type="CDD" id="cd06127">
    <property type="entry name" value="DEDDh"/>
    <property type="match status" value="1"/>
</dbReference>
<dbReference type="RefSeq" id="WP_015441047.1">
    <property type="nucleotide sequence ID" value="NC_020520.1"/>
</dbReference>
<dbReference type="EMBL" id="AP012057">
    <property type="protein sequence ID" value="BAN01800.1"/>
    <property type="molecule type" value="Genomic_DNA"/>
</dbReference>
<evidence type="ECO:0000313" key="6">
    <source>
        <dbReference type="Proteomes" id="UP000011863"/>
    </source>
</evidence>
<keyword evidence="1" id="KW-0540">Nuclease</keyword>
<evidence type="ECO:0000256" key="1">
    <source>
        <dbReference type="ARBA" id="ARBA00022722"/>
    </source>
</evidence>
<evidence type="ECO:0000313" key="5">
    <source>
        <dbReference type="EMBL" id="BAN01800.1"/>
    </source>
</evidence>
<dbReference type="SUPFAM" id="SSF53098">
    <property type="entry name" value="Ribonuclease H-like"/>
    <property type="match status" value="1"/>
</dbReference>
<dbReference type="Gene3D" id="3.30.420.10">
    <property type="entry name" value="Ribonuclease H-like superfamily/Ribonuclease H"/>
    <property type="match status" value="1"/>
</dbReference>
<dbReference type="KEGG" id="aym:YM304_14860"/>
<keyword evidence="6" id="KW-1185">Reference proteome</keyword>
<dbReference type="GO" id="GO:0003676">
    <property type="term" value="F:nucleic acid binding"/>
    <property type="evidence" value="ECO:0007669"/>
    <property type="project" value="InterPro"/>
</dbReference>
<dbReference type="PANTHER" id="PTHR30231:SF4">
    <property type="entry name" value="PROTEIN NEN2"/>
    <property type="match status" value="1"/>
</dbReference>
<organism evidence="5 6">
    <name type="scientific">Ilumatobacter coccineus (strain NBRC 103263 / KCTC 29153 / YM16-304)</name>
    <dbReference type="NCBI Taxonomy" id="1313172"/>
    <lineage>
        <taxon>Bacteria</taxon>
        <taxon>Bacillati</taxon>
        <taxon>Actinomycetota</taxon>
        <taxon>Acidimicrobiia</taxon>
        <taxon>Acidimicrobiales</taxon>
        <taxon>Ilumatobacteraceae</taxon>
        <taxon>Ilumatobacter</taxon>
    </lineage>
</organism>
<dbReference type="GO" id="GO:0008408">
    <property type="term" value="F:3'-5' exonuclease activity"/>
    <property type="evidence" value="ECO:0007669"/>
    <property type="project" value="TreeGrafter"/>
</dbReference>